<keyword evidence="3" id="KW-0223">Dioxygenase</keyword>
<evidence type="ECO:0000256" key="5">
    <source>
        <dbReference type="ARBA" id="ARBA00023004"/>
    </source>
</evidence>
<dbReference type="InterPro" id="IPR044862">
    <property type="entry name" value="Pro_4_hyd_alph_FE2OG_OXY"/>
</dbReference>
<dbReference type="InterPro" id="IPR045054">
    <property type="entry name" value="P4HA-like"/>
</dbReference>
<evidence type="ECO:0000256" key="3">
    <source>
        <dbReference type="ARBA" id="ARBA00022964"/>
    </source>
</evidence>
<evidence type="ECO:0000256" key="1">
    <source>
        <dbReference type="ARBA" id="ARBA00001961"/>
    </source>
</evidence>
<dbReference type="Pfam" id="PF13640">
    <property type="entry name" value="2OG-FeII_Oxy_3"/>
    <property type="match status" value="1"/>
</dbReference>
<evidence type="ECO:0000259" key="6">
    <source>
        <dbReference type="PROSITE" id="PS51471"/>
    </source>
</evidence>
<sequence length="318" mass="35524">MAIGNAPADDVSGASATTSKKWEKVVDKEEICSEKLAYSWAAAAEQRRVGRIDIGESQDAFVLTDVLAAGECEFLISATEEAGYTFWDTSANPSSDFRSAWTCEVTNTALAAAVWERVKDHVVLEITFDNEDDERFERDLRGTWVACGVNENLLFARYSDGGHFGPHSDGCTVVDINHRSLFPLLLYLNTPEGGGETVIIKDEQRECPIPTDAQGRYTARDDLVIERVPAVRGRALCFYQTQMHEGAAVAEGAEKYVIRSDVMYRRKDPILTSPEDREAFALWQEAQLLAEKGEIEEAQRKFRRCFKLSRGLAELYGM</sequence>
<dbReference type="VEuPathDB" id="CryptoDB:Vbra_8566"/>
<keyword evidence="2" id="KW-0479">Metal-binding</keyword>
<dbReference type="GO" id="GO:0031418">
    <property type="term" value="F:L-ascorbic acid binding"/>
    <property type="evidence" value="ECO:0007669"/>
    <property type="project" value="InterPro"/>
</dbReference>
<keyword evidence="8" id="KW-1185">Reference proteome</keyword>
<proteinExistence type="predicted"/>
<keyword evidence="4" id="KW-0560">Oxidoreductase</keyword>
<dbReference type="EMBL" id="CDMY01000347">
    <property type="protein sequence ID" value="CEM04133.1"/>
    <property type="molecule type" value="Genomic_DNA"/>
</dbReference>
<dbReference type="GO" id="GO:0005783">
    <property type="term" value="C:endoplasmic reticulum"/>
    <property type="evidence" value="ECO:0007669"/>
    <property type="project" value="TreeGrafter"/>
</dbReference>
<keyword evidence="5" id="KW-0408">Iron</keyword>
<comment type="cofactor">
    <cofactor evidence="1">
        <name>L-ascorbate</name>
        <dbReference type="ChEBI" id="CHEBI:38290"/>
    </cofactor>
</comment>
<dbReference type="AlphaFoldDB" id="A0A0G4EYK1"/>
<evidence type="ECO:0000256" key="2">
    <source>
        <dbReference type="ARBA" id="ARBA00022723"/>
    </source>
</evidence>
<evidence type="ECO:0000313" key="7">
    <source>
        <dbReference type="EMBL" id="CEM04133.1"/>
    </source>
</evidence>
<organism evidence="7 8">
    <name type="scientific">Vitrella brassicaformis (strain CCMP3155)</name>
    <dbReference type="NCBI Taxonomy" id="1169540"/>
    <lineage>
        <taxon>Eukaryota</taxon>
        <taxon>Sar</taxon>
        <taxon>Alveolata</taxon>
        <taxon>Colpodellida</taxon>
        <taxon>Vitrellaceae</taxon>
        <taxon>Vitrella</taxon>
    </lineage>
</organism>
<dbReference type="Proteomes" id="UP000041254">
    <property type="component" value="Unassembled WGS sequence"/>
</dbReference>
<gene>
    <name evidence="7" type="ORF">Vbra_8566</name>
</gene>
<reference evidence="7 8" key="1">
    <citation type="submission" date="2014-11" db="EMBL/GenBank/DDBJ databases">
        <authorList>
            <person name="Zhu J."/>
            <person name="Qi W."/>
            <person name="Song R."/>
        </authorList>
    </citation>
    <scope>NUCLEOTIDE SEQUENCE [LARGE SCALE GENOMIC DNA]</scope>
</reference>
<protein>
    <recommendedName>
        <fullName evidence="6">Fe2OG dioxygenase domain-containing protein</fullName>
    </recommendedName>
</protein>
<dbReference type="PANTHER" id="PTHR10869:SF246">
    <property type="entry name" value="TRANSMEMBRANE PROLYL 4-HYDROXYLASE"/>
    <property type="match status" value="1"/>
</dbReference>
<dbReference type="GO" id="GO:0005506">
    <property type="term" value="F:iron ion binding"/>
    <property type="evidence" value="ECO:0007669"/>
    <property type="project" value="InterPro"/>
</dbReference>
<evidence type="ECO:0000256" key="4">
    <source>
        <dbReference type="ARBA" id="ARBA00023002"/>
    </source>
</evidence>
<dbReference type="OMA" id="GHFMPHV"/>
<name>A0A0G4EYK1_VITBC</name>
<dbReference type="InterPro" id="IPR005123">
    <property type="entry name" value="Oxoglu/Fe-dep_dioxygenase_dom"/>
</dbReference>
<dbReference type="PANTHER" id="PTHR10869">
    <property type="entry name" value="PROLYL 4-HYDROXYLASE ALPHA SUBUNIT"/>
    <property type="match status" value="1"/>
</dbReference>
<feature type="domain" description="Fe2OG dioxygenase" evidence="6">
    <location>
        <begin position="148"/>
        <end position="264"/>
    </location>
</feature>
<dbReference type="InParanoid" id="A0A0G4EYK1"/>
<dbReference type="PROSITE" id="PS51471">
    <property type="entry name" value="FE2OG_OXY"/>
    <property type="match status" value="1"/>
</dbReference>
<evidence type="ECO:0000313" key="8">
    <source>
        <dbReference type="Proteomes" id="UP000041254"/>
    </source>
</evidence>
<dbReference type="SMART" id="SM00702">
    <property type="entry name" value="P4Hc"/>
    <property type="match status" value="1"/>
</dbReference>
<dbReference type="InterPro" id="IPR006620">
    <property type="entry name" value="Pro_4_hyd_alph"/>
</dbReference>
<dbReference type="GO" id="GO:0004656">
    <property type="term" value="F:procollagen-proline 4-dioxygenase activity"/>
    <property type="evidence" value="ECO:0007669"/>
    <property type="project" value="TreeGrafter"/>
</dbReference>
<dbReference type="PhylomeDB" id="A0A0G4EYK1"/>
<dbReference type="Gene3D" id="2.60.120.620">
    <property type="entry name" value="q2cbj1_9rhob like domain"/>
    <property type="match status" value="1"/>
</dbReference>
<accession>A0A0G4EYK1</accession>
<dbReference type="OrthoDB" id="69177at2759"/>